<dbReference type="Gene3D" id="1.10.10.2250">
    <property type="match status" value="1"/>
</dbReference>
<dbReference type="GO" id="GO:0007059">
    <property type="term" value="P:chromosome segregation"/>
    <property type="evidence" value="ECO:0007669"/>
    <property type="project" value="UniProtKB-UniRule"/>
</dbReference>
<dbReference type="HAMAP" id="MF_01802">
    <property type="entry name" value="MukE"/>
    <property type="match status" value="1"/>
</dbReference>
<evidence type="ECO:0000256" key="6">
    <source>
        <dbReference type="HAMAP-Rule" id="MF_01802"/>
    </source>
</evidence>
<organism evidence="8 9">
    <name type="scientific">Vibrio palustris</name>
    <dbReference type="NCBI Taxonomy" id="1918946"/>
    <lineage>
        <taxon>Bacteria</taxon>
        <taxon>Pseudomonadati</taxon>
        <taxon>Pseudomonadota</taxon>
        <taxon>Gammaproteobacteria</taxon>
        <taxon>Vibrionales</taxon>
        <taxon>Vibrionaceae</taxon>
        <taxon>Vibrio</taxon>
    </lineage>
</organism>
<dbReference type="AlphaFoldDB" id="A0A1R4B2X0"/>
<gene>
    <name evidence="6 8" type="primary">mukE</name>
    <name evidence="8" type="ORF">VPAL9027_01233</name>
</gene>
<protein>
    <recommendedName>
        <fullName evidence="6">Chromosome partition protein MukE</fullName>
    </recommendedName>
</protein>
<keyword evidence="1 6" id="KW-0963">Cytoplasm</keyword>
<evidence type="ECO:0000256" key="4">
    <source>
        <dbReference type="ARBA" id="ARBA00023067"/>
    </source>
</evidence>
<feature type="compositionally biased region" description="Basic and acidic residues" evidence="7">
    <location>
        <begin position="224"/>
        <end position="236"/>
    </location>
</feature>
<dbReference type="GO" id="GO:0051301">
    <property type="term" value="P:cell division"/>
    <property type="evidence" value="ECO:0007669"/>
    <property type="project" value="UniProtKB-KW"/>
</dbReference>
<dbReference type="RefSeq" id="WP_077313229.1">
    <property type="nucleotide sequence ID" value="NZ_AP024887.1"/>
</dbReference>
<comment type="function">
    <text evidence="6">Involved in chromosome condensation, segregation and cell cycle progression. May participate in facilitating chromosome segregation by condensation DNA from both sides of a centrally located replisome during cell division. Probably acts via its interaction with MukB and MukF.</text>
</comment>
<proteinExistence type="inferred from homology"/>
<evidence type="ECO:0000256" key="5">
    <source>
        <dbReference type="ARBA" id="ARBA00023306"/>
    </source>
</evidence>
<keyword evidence="2 6" id="KW-0132">Cell division</keyword>
<dbReference type="GO" id="GO:0005737">
    <property type="term" value="C:cytoplasm"/>
    <property type="evidence" value="ECO:0007669"/>
    <property type="project" value="UniProtKB-UniRule"/>
</dbReference>
<evidence type="ECO:0000313" key="8">
    <source>
        <dbReference type="EMBL" id="SJL83270.1"/>
    </source>
</evidence>
<dbReference type="GO" id="GO:0006260">
    <property type="term" value="P:DNA replication"/>
    <property type="evidence" value="ECO:0007669"/>
    <property type="project" value="UniProtKB-UniRule"/>
</dbReference>
<dbReference type="GO" id="GO:0030261">
    <property type="term" value="P:chromosome condensation"/>
    <property type="evidence" value="ECO:0007669"/>
    <property type="project" value="UniProtKB-KW"/>
</dbReference>
<dbReference type="Gene3D" id="1.10.10.2260">
    <property type="entry name" value="MukE-like family, C-terminal domain"/>
    <property type="match status" value="1"/>
</dbReference>
<evidence type="ECO:0000256" key="2">
    <source>
        <dbReference type="ARBA" id="ARBA00022618"/>
    </source>
</evidence>
<dbReference type="EMBL" id="FUFT01000002">
    <property type="protein sequence ID" value="SJL83270.1"/>
    <property type="molecule type" value="Genomic_DNA"/>
</dbReference>
<dbReference type="Proteomes" id="UP000189475">
    <property type="component" value="Unassembled WGS sequence"/>
</dbReference>
<sequence>MSSTDINEYMSVNLAKAIANPLFPALDSLLRAGRHIASEDLDNHAFLSDFESELAVFYQRYNAELVKAPEGFFYLRPRSTSLINRSVLSELDMLVGKVLCFLYLSPERLAHEGIFTNQELYDELLQLVDEAKLMKLVTNRATGSDLDKEKLFDKVRTSLRRLKRLGMIITVGETNKFRISEAVFRFGADVRVGDDMRDAQLRLIRDGEAVVYHEEPNQPTLFDNQDKQDGQDKLHNDTVSIESEEGDDA</sequence>
<comment type="subunit">
    <text evidence="6">Interacts, and probably forms a ternary complex, with MukF and MukB. The complex formation is stimulated by calcium or magnesium.</text>
</comment>
<keyword evidence="9" id="KW-1185">Reference proteome</keyword>
<dbReference type="NCBIfam" id="NF003602">
    <property type="entry name" value="PRK05256.1"/>
    <property type="match status" value="1"/>
</dbReference>
<comment type="subcellular location">
    <subcellularLocation>
        <location evidence="6">Cytoplasm</location>
        <location evidence="6">Nucleoid</location>
    </subcellularLocation>
    <text evidence="6">Restricted to the nucleoid region.</text>
</comment>
<dbReference type="GO" id="GO:0009295">
    <property type="term" value="C:nucleoid"/>
    <property type="evidence" value="ECO:0007669"/>
    <property type="project" value="UniProtKB-SubCell"/>
</dbReference>
<comment type="similarity">
    <text evidence="6">Belongs to the MukE family.</text>
</comment>
<keyword evidence="3 6" id="KW-0159">Chromosome partition</keyword>
<evidence type="ECO:0000256" key="3">
    <source>
        <dbReference type="ARBA" id="ARBA00022829"/>
    </source>
</evidence>
<dbReference type="Pfam" id="PF04288">
    <property type="entry name" value="MukE"/>
    <property type="match status" value="1"/>
</dbReference>
<feature type="region of interest" description="Disordered" evidence="7">
    <location>
        <begin position="215"/>
        <end position="249"/>
    </location>
</feature>
<dbReference type="STRING" id="1918946.VPAL9027_01233"/>
<reference evidence="8 9" key="1">
    <citation type="submission" date="2017-02" db="EMBL/GenBank/DDBJ databases">
        <authorList>
            <person name="Peterson S.W."/>
        </authorList>
    </citation>
    <scope>NUCLEOTIDE SEQUENCE [LARGE SCALE GENOMIC DNA]</scope>
    <source>
        <strain evidence="8 9">CECT 9027</strain>
    </source>
</reference>
<dbReference type="InterPro" id="IPR007385">
    <property type="entry name" value="Scp_MukE"/>
</dbReference>
<evidence type="ECO:0000313" key="9">
    <source>
        <dbReference type="Proteomes" id="UP000189475"/>
    </source>
</evidence>
<dbReference type="OrthoDB" id="6196648at2"/>
<keyword evidence="4 6" id="KW-0226">DNA condensation</keyword>
<keyword evidence="5 6" id="KW-0131">Cell cycle</keyword>
<dbReference type="InterPro" id="IPR042037">
    <property type="entry name" value="MukE_C"/>
</dbReference>
<dbReference type="InterPro" id="IPR042038">
    <property type="entry name" value="MukE_N"/>
</dbReference>
<evidence type="ECO:0000256" key="1">
    <source>
        <dbReference type="ARBA" id="ARBA00022490"/>
    </source>
</evidence>
<name>A0A1R4B2X0_9VIBR</name>
<evidence type="ECO:0000256" key="7">
    <source>
        <dbReference type="SAM" id="MobiDB-lite"/>
    </source>
</evidence>
<accession>A0A1R4B2X0</accession>